<dbReference type="RefSeq" id="WP_254570750.1">
    <property type="nucleotide sequence ID" value="NZ_CP098502.1"/>
</dbReference>
<evidence type="ECO:0000313" key="2">
    <source>
        <dbReference type="EMBL" id="UTI64036.1"/>
    </source>
</evidence>
<protein>
    <submittedName>
        <fullName evidence="2">DUF6084 family protein</fullName>
    </submittedName>
</protein>
<name>A0ABY5DSU7_9ACTN</name>
<dbReference type="Proteomes" id="UP001056035">
    <property type="component" value="Chromosome"/>
</dbReference>
<evidence type="ECO:0000313" key="3">
    <source>
        <dbReference type="Proteomes" id="UP001056035"/>
    </source>
</evidence>
<reference evidence="2 3" key="1">
    <citation type="submission" date="2022-06" db="EMBL/GenBank/DDBJ databases">
        <title>Paraconexibacter antarcticus.</title>
        <authorList>
            <person name="Kim C.S."/>
        </authorList>
    </citation>
    <scope>NUCLEOTIDE SEQUENCE [LARGE SCALE GENOMIC DNA]</scope>
    <source>
        <strain evidence="2 3">02-257</strain>
    </source>
</reference>
<sequence length="222" mass="24182">MSTFARVEPPTASEPQLSVLDAGPVPHAATPTLRFQLHLTEPLGREVYVGALTIQVQIDPARRVYDDATRAKLVELFGAPERWAATTHPFQWAQVSTLVPGFTGATSFTLDVPVTYDLEVAASRYFHSLPDGMAPLSFHVTGMLLLVGSGDRMQVVQVPWSCSARWSMPVATWRRTIAAYYPGGGWVRLQTETLDALGAYKAVAGHHDHDACVRALLEGAGR</sequence>
<evidence type="ECO:0000256" key="1">
    <source>
        <dbReference type="SAM" id="MobiDB-lite"/>
    </source>
</evidence>
<accession>A0ABY5DSU7</accession>
<gene>
    <name evidence="2" type="ORF">NBH00_22205</name>
</gene>
<organism evidence="2 3">
    <name type="scientific">Paraconexibacter antarcticus</name>
    <dbReference type="NCBI Taxonomy" id="2949664"/>
    <lineage>
        <taxon>Bacteria</taxon>
        <taxon>Bacillati</taxon>
        <taxon>Actinomycetota</taxon>
        <taxon>Thermoleophilia</taxon>
        <taxon>Solirubrobacterales</taxon>
        <taxon>Paraconexibacteraceae</taxon>
        <taxon>Paraconexibacter</taxon>
    </lineage>
</organism>
<proteinExistence type="predicted"/>
<keyword evidence="3" id="KW-1185">Reference proteome</keyword>
<dbReference type="EMBL" id="CP098502">
    <property type="protein sequence ID" value="UTI64036.1"/>
    <property type="molecule type" value="Genomic_DNA"/>
</dbReference>
<dbReference type="Pfam" id="PF19562">
    <property type="entry name" value="DUF6084"/>
    <property type="match status" value="1"/>
</dbReference>
<dbReference type="InterPro" id="IPR045730">
    <property type="entry name" value="DUF6084"/>
</dbReference>
<feature type="region of interest" description="Disordered" evidence="1">
    <location>
        <begin position="1"/>
        <end position="23"/>
    </location>
</feature>